<dbReference type="InterPro" id="IPR027417">
    <property type="entry name" value="P-loop_NTPase"/>
</dbReference>
<dbReference type="CDD" id="cd00009">
    <property type="entry name" value="AAA"/>
    <property type="match status" value="1"/>
</dbReference>
<protein>
    <submittedName>
        <fullName evidence="8">Response regulator of zinc sigma-54-dependent two-component system</fullName>
    </submittedName>
</protein>
<evidence type="ECO:0000256" key="3">
    <source>
        <dbReference type="ARBA" id="ARBA00023015"/>
    </source>
</evidence>
<evidence type="ECO:0000256" key="5">
    <source>
        <dbReference type="ARBA" id="ARBA00023163"/>
    </source>
</evidence>
<dbReference type="PRINTS" id="PR01590">
    <property type="entry name" value="HTHFIS"/>
</dbReference>
<dbReference type="InterPro" id="IPR025662">
    <property type="entry name" value="Sigma_54_int_dom_ATP-bd_1"/>
</dbReference>
<dbReference type="InterPro" id="IPR058031">
    <property type="entry name" value="AAA_lid_NorR"/>
</dbReference>
<dbReference type="InterPro" id="IPR003593">
    <property type="entry name" value="AAA+_ATPase"/>
</dbReference>
<dbReference type="EMBL" id="UOGK01000285">
    <property type="protein sequence ID" value="VAX39781.1"/>
    <property type="molecule type" value="Genomic_DNA"/>
</dbReference>
<keyword evidence="5" id="KW-0804">Transcription</keyword>
<dbReference type="PROSITE" id="PS00688">
    <property type="entry name" value="SIGMA54_INTERACT_3"/>
    <property type="match status" value="1"/>
</dbReference>
<dbReference type="PROSITE" id="PS50045">
    <property type="entry name" value="SIGMA54_INTERACT_4"/>
    <property type="match status" value="1"/>
</dbReference>
<dbReference type="InterPro" id="IPR025944">
    <property type="entry name" value="Sigma_54_int_dom_CS"/>
</dbReference>
<evidence type="ECO:0000313" key="8">
    <source>
        <dbReference type="EMBL" id="VAX39781.1"/>
    </source>
</evidence>
<dbReference type="Pfam" id="PF00158">
    <property type="entry name" value="Sigma54_activat"/>
    <property type="match status" value="1"/>
</dbReference>
<dbReference type="Gene3D" id="1.10.10.60">
    <property type="entry name" value="Homeodomain-like"/>
    <property type="match status" value="1"/>
</dbReference>
<evidence type="ECO:0000256" key="4">
    <source>
        <dbReference type="ARBA" id="ARBA00023125"/>
    </source>
</evidence>
<dbReference type="InterPro" id="IPR002078">
    <property type="entry name" value="Sigma_54_int"/>
</dbReference>
<dbReference type="GO" id="GO:0000160">
    <property type="term" value="P:phosphorelay signal transduction system"/>
    <property type="evidence" value="ECO:0007669"/>
    <property type="project" value="InterPro"/>
</dbReference>
<dbReference type="GO" id="GO:0043565">
    <property type="term" value="F:sequence-specific DNA binding"/>
    <property type="evidence" value="ECO:0007669"/>
    <property type="project" value="InterPro"/>
</dbReference>
<dbReference type="Gene3D" id="1.10.8.60">
    <property type="match status" value="1"/>
</dbReference>
<evidence type="ECO:0000259" key="7">
    <source>
        <dbReference type="PROSITE" id="PS50110"/>
    </source>
</evidence>
<keyword evidence="1" id="KW-0547">Nucleotide-binding</keyword>
<dbReference type="GO" id="GO:0006355">
    <property type="term" value="P:regulation of DNA-templated transcription"/>
    <property type="evidence" value="ECO:0007669"/>
    <property type="project" value="InterPro"/>
</dbReference>
<dbReference type="Pfam" id="PF00072">
    <property type="entry name" value="Response_reg"/>
    <property type="match status" value="1"/>
</dbReference>
<dbReference type="Pfam" id="PF25601">
    <property type="entry name" value="AAA_lid_14"/>
    <property type="match status" value="1"/>
</dbReference>
<dbReference type="CDD" id="cd00156">
    <property type="entry name" value="REC"/>
    <property type="match status" value="1"/>
</dbReference>
<dbReference type="SMART" id="SM00448">
    <property type="entry name" value="REC"/>
    <property type="match status" value="1"/>
</dbReference>
<gene>
    <name evidence="8" type="ORF">MNBD_PLANCTO03-1591</name>
</gene>
<name>A0A3B1DLI1_9ZZZZ</name>
<dbReference type="SUPFAM" id="SSF52172">
    <property type="entry name" value="CheY-like"/>
    <property type="match status" value="1"/>
</dbReference>
<dbReference type="Gene3D" id="3.40.50.2300">
    <property type="match status" value="1"/>
</dbReference>
<dbReference type="Gene3D" id="3.40.50.300">
    <property type="entry name" value="P-loop containing nucleotide triphosphate hydrolases"/>
    <property type="match status" value="1"/>
</dbReference>
<dbReference type="GO" id="GO:0005524">
    <property type="term" value="F:ATP binding"/>
    <property type="evidence" value="ECO:0007669"/>
    <property type="project" value="UniProtKB-KW"/>
</dbReference>
<dbReference type="SUPFAM" id="SSF46689">
    <property type="entry name" value="Homeodomain-like"/>
    <property type="match status" value="1"/>
</dbReference>
<dbReference type="SUPFAM" id="SSF52540">
    <property type="entry name" value="P-loop containing nucleoside triphosphate hydrolases"/>
    <property type="match status" value="1"/>
</dbReference>
<dbReference type="PROSITE" id="PS00675">
    <property type="entry name" value="SIGMA54_INTERACT_1"/>
    <property type="match status" value="1"/>
</dbReference>
<accession>A0A3B1DLI1</accession>
<dbReference type="InterPro" id="IPR011006">
    <property type="entry name" value="CheY-like_superfamily"/>
</dbReference>
<evidence type="ECO:0000256" key="1">
    <source>
        <dbReference type="ARBA" id="ARBA00022741"/>
    </source>
</evidence>
<dbReference type="SMART" id="SM00382">
    <property type="entry name" value="AAA"/>
    <property type="match status" value="1"/>
</dbReference>
<keyword evidence="4" id="KW-0238">DNA-binding</keyword>
<keyword evidence="3" id="KW-0805">Transcription regulation</keyword>
<sequence>MAKILLLEDEETLRYAVGRALERAGHEVESFDRTAPAAAHLRTEQVQAVLTDVNLAEGDDGIEFAKAIRAEGFEGPIVVMTGYGSIESAVAAMKSGVDDYLQKPVVLEELVLLLDRLLDTQRMKSRVRLYERLEQVRAAESSILGESAAWQQTMELAQKMALASIPTGRAEPGEALPTILLLGETGTGKGVLARYIHDCALTEASTREPFVHVNCTALPPTLIESELFGHEKGAFTDAKTAREGLFEMADGGTIFLDEIGDMPLALQTKILTVVEEGRYRRVGGSKERRVRARIIAATNIDIEQSVKEGAFRSDLYYRLSAFTVRIPALREREGDAVLIAAQNLARFARQFGSGPLSLAPDAEEAIRTHSWPGNVRELINTLQRAALLASGGEITAVDLGLKVTADQHHPTTGESAPGDGRLRFDFESGEHTADSVERELIVQALEYTGGNVSRAARLLHMQRSSLRYRIERFDLDARVREIAQR</sequence>
<dbReference type="InterPro" id="IPR001789">
    <property type="entry name" value="Sig_transdc_resp-reg_receiver"/>
</dbReference>
<dbReference type="AlphaFoldDB" id="A0A3B1DLI1"/>
<feature type="domain" description="Sigma-54 factor interaction" evidence="6">
    <location>
        <begin position="143"/>
        <end position="387"/>
    </location>
</feature>
<reference evidence="8" key="1">
    <citation type="submission" date="2018-06" db="EMBL/GenBank/DDBJ databases">
        <authorList>
            <person name="Zhirakovskaya E."/>
        </authorList>
    </citation>
    <scope>NUCLEOTIDE SEQUENCE</scope>
</reference>
<feature type="domain" description="Response regulatory" evidence="7">
    <location>
        <begin position="3"/>
        <end position="118"/>
    </location>
</feature>
<evidence type="ECO:0000259" key="6">
    <source>
        <dbReference type="PROSITE" id="PS50045"/>
    </source>
</evidence>
<dbReference type="FunFam" id="3.40.50.300:FF:000006">
    <property type="entry name" value="DNA-binding transcriptional regulator NtrC"/>
    <property type="match status" value="1"/>
</dbReference>
<dbReference type="InterPro" id="IPR002197">
    <property type="entry name" value="HTH_Fis"/>
</dbReference>
<keyword evidence="2" id="KW-0067">ATP-binding</keyword>
<dbReference type="PROSITE" id="PS00676">
    <property type="entry name" value="SIGMA54_INTERACT_2"/>
    <property type="match status" value="1"/>
</dbReference>
<dbReference type="Pfam" id="PF02954">
    <property type="entry name" value="HTH_8"/>
    <property type="match status" value="1"/>
</dbReference>
<dbReference type="InterPro" id="IPR009057">
    <property type="entry name" value="Homeodomain-like_sf"/>
</dbReference>
<proteinExistence type="predicted"/>
<dbReference type="PANTHER" id="PTHR32071">
    <property type="entry name" value="TRANSCRIPTIONAL REGULATORY PROTEIN"/>
    <property type="match status" value="1"/>
</dbReference>
<evidence type="ECO:0000256" key="2">
    <source>
        <dbReference type="ARBA" id="ARBA00022840"/>
    </source>
</evidence>
<organism evidence="8">
    <name type="scientific">hydrothermal vent metagenome</name>
    <dbReference type="NCBI Taxonomy" id="652676"/>
    <lineage>
        <taxon>unclassified sequences</taxon>
        <taxon>metagenomes</taxon>
        <taxon>ecological metagenomes</taxon>
    </lineage>
</organism>
<dbReference type="PANTHER" id="PTHR32071:SF113">
    <property type="entry name" value="ALGINATE BIOSYNTHESIS TRANSCRIPTIONAL REGULATORY PROTEIN ALGB"/>
    <property type="match status" value="1"/>
</dbReference>
<dbReference type="InterPro" id="IPR025943">
    <property type="entry name" value="Sigma_54_int_dom_ATP-bd_2"/>
</dbReference>
<dbReference type="PROSITE" id="PS50110">
    <property type="entry name" value="RESPONSE_REGULATORY"/>
    <property type="match status" value="1"/>
</dbReference>